<dbReference type="PROSITE" id="PS50005">
    <property type="entry name" value="TPR"/>
    <property type="match status" value="5"/>
</dbReference>
<accession>A0A350HBS0</accession>
<dbReference type="SMART" id="SM00028">
    <property type="entry name" value="TPR"/>
    <property type="match status" value="8"/>
</dbReference>
<feature type="repeat" description="TPR" evidence="3">
    <location>
        <begin position="919"/>
        <end position="952"/>
    </location>
</feature>
<dbReference type="Proteomes" id="UP000264062">
    <property type="component" value="Unassembled WGS sequence"/>
</dbReference>
<comment type="caution">
    <text evidence="6">The sequence shown here is derived from an EMBL/GenBank/DDBJ whole genome shotgun (WGS) entry which is preliminary data.</text>
</comment>
<dbReference type="PROSITE" id="PS50293">
    <property type="entry name" value="TPR_REGION"/>
    <property type="match status" value="1"/>
</dbReference>
<dbReference type="Gene3D" id="1.25.40.10">
    <property type="entry name" value="Tetratricopeptide repeat domain"/>
    <property type="match status" value="2"/>
</dbReference>
<dbReference type="PROSITE" id="PS50125">
    <property type="entry name" value="GUANYLATE_CYCLASE_2"/>
    <property type="match status" value="2"/>
</dbReference>
<dbReference type="InterPro" id="IPR027417">
    <property type="entry name" value="P-loop_NTPase"/>
</dbReference>
<proteinExistence type="predicted"/>
<evidence type="ECO:0000256" key="4">
    <source>
        <dbReference type="SAM" id="Coils"/>
    </source>
</evidence>
<dbReference type="Pfam" id="PF00211">
    <property type="entry name" value="Guanylate_cyc"/>
    <property type="match status" value="2"/>
</dbReference>
<dbReference type="GO" id="GO:0005737">
    <property type="term" value="C:cytoplasm"/>
    <property type="evidence" value="ECO:0007669"/>
    <property type="project" value="TreeGrafter"/>
</dbReference>
<dbReference type="InterPro" id="IPR019734">
    <property type="entry name" value="TPR_rpt"/>
</dbReference>
<feature type="repeat" description="TPR" evidence="3">
    <location>
        <begin position="1037"/>
        <end position="1070"/>
    </location>
</feature>
<feature type="repeat" description="TPR" evidence="3">
    <location>
        <begin position="1077"/>
        <end position="1110"/>
    </location>
</feature>
<gene>
    <name evidence="6" type="ORF">DCW38_07410</name>
</gene>
<dbReference type="PANTHER" id="PTHR16305">
    <property type="entry name" value="TESTICULAR SOLUBLE ADENYLYL CYCLASE"/>
    <property type="match status" value="1"/>
</dbReference>
<keyword evidence="4" id="KW-0175">Coiled coil</keyword>
<dbReference type="AlphaFoldDB" id="A0A350HBS0"/>
<feature type="domain" description="Guanylate cyclase" evidence="5">
    <location>
        <begin position="286"/>
        <end position="343"/>
    </location>
</feature>
<dbReference type="GO" id="GO:0035556">
    <property type="term" value="P:intracellular signal transduction"/>
    <property type="evidence" value="ECO:0007669"/>
    <property type="project" value="InterPro"/>
</dbReference>
<reference evidence="6 7" key="1">
    <citation type="journal article" date="2018" name="Nat. Biotechnol.">
        <title>A standardized bacterial taxonomy based on genome phylogeny substantially revises the tree of life.</title>
        <authorList>
            <person name="Parks D.H."/>
            <person name="Chuvochina M."/>
            <person name="Waite D.W."/>
            <person name="Rinke C."/>
            <person name="Skarshewski A."/>
            <person name="Chaumeil P.A."/>
            <person name="Hugenholtz P."/>
        </authorList>
    </citation>
    <scope>NUCLEOTIDE SEQUENCE [LARGE SCALE GENOMIC DNA]</scope>
    <source>
        <strain evidence="6">UBA9956</strain>
    </source>
</reference>
<dbReference type="InterPro" id="IPR001054">
    <property type="entry name" value="A/G_cyclase"/>
</dbReference>
<dbReference type="InterPro" id="IPR041664">
    <property type="entry name" value="AAA_16"/>
</dbReference>
<dbReference type="Pfam" id="PF12862">
    <property type="entry name" value="ANAPC5"/>
    <property type="match status" value="1"/>
</dbReference>
<evidence type="ECO:0000313" key="6">
    <source>
        <dbReference type="EMBL" id="HAV92986.1"/>
    </source>
</evidence>
<keyword evidence="1" id="KW-0547">Nucleotide-binding</keyword>
<feature type="repeat" description="TPR" evidence="3">
    <location>
        <begin position="997"/>
        <end position="1030"/>
    </location>
</feature>
<name>A0A350HBS0_UNCW3</name>
<dbReference type="InterPro" id="IPR029787">
    <property type="entry name" value="Nucleotide_cyclase"/>
</dbReference>
<feature type="repeat" description="TPR" evidence="3">
    <location>
        <begin position="957"/>
        <end position="990"/>
    </location>
</feature>
<dbReference type="InterPro" id="IPR011990">
    <property type="entry name" value="TPR-like_helical_dom_sf"/>
</dbReference>
<dbReference type="GO" id="GO:0009190">
    <property type="term" value="P:cyclic nucleotide biosynthetic process"/>
    <property type="evidence" value="ECO:0007669"/>
    <property type="project" value="InterPro"/>
</dbReference>
<evidence type="ECO:0000259" key="5">
    <source>
        <dbReference type="PROSITE" id="PS50125"/>
    </source>
</evidence>
<dbReference type="Gene3D" id="3.40.50.300">
    <property type="entry name" value="P-loop containing nucleotide triphosphate hydrolases"/>
    <property type="match status" value="1"/>
</dbReference>
<dbReference type="SUPFAM" id="SSF48452">
    <property type="entry name" value="TPR-like"/>
    <property type="match status" value="2"/>
</dbReference>
<dbReference type="GO" id="GO:0005524">
    <property type="term" value="F:ATP binding"/>
    <property type="evidence" value="ECO:0007669"/>
    <property type="project" value="UniProtKB-KW"/>
</dbReference>
<dbReference type="EMBL" id="DMZY01000217">
    <property type="protein sequence ID" value="HAV92986.1"/>
    <property type="molecule type" value="Genomic_DNA"/>
</dbReference>
<organism evidence="6 7">
    <name type="scientific">candidate division WOR-3 bacterium</name>
    <dbReference type="NCBI Taxonomy" id="2052148"/>
    <lineage>
        <taxon>Bacteria</taxon>
        <taxon>Bacteria division WOR-3</taxon>
    </lineage>
</organism>
<dbReference type="CDD" id="cd07302">
    <property type="entry name" value="CHD"/>
    <property type="match status" value="2"/>
</dbReference>
<sequence>MNRNLVPTFILENLKNNCKNGSFFGYVISGDIVNFTPAVENLMKEGKGGAEYMGRMLNSTFGRVTDIVYSNKGFITNFAGDAFTAIFFDENSADDVLLIAQSIINVFTEYKDKKKTKLHIRLGISSGVIDWGIVGKENLNYFFKGEGINSAVRIQQKGECDKIQFDKRFMLLLSKKIKIFENNSIFYTSDMKSPNFSCAKIKRLKNENNRFFPKILSELSTGGEFRQVIPIFIRFPFDTSIENLDLISERLIAETVKFNGYLNKIDFGDKGGIALVIFGAPYAHEDMIDRAVQFSMSVKDELKDFSISIGIDYGVSYAGFIGSQFWQEYTVIGDIVNTSARLATFAENQLIVTSNIKEESKDFSFKKLDSIKLKGKNQPVDVFSVSQTKERFKGDFISPFVGRENETEEISKFIFKCSKANSPGFVNLIGESGTGKTRLAFESVNAHKMKYFYSNSDPIIKESMFPFKVFLSSILSFNLFDSDQTKIEMIDKYCIKYFHENCERFTAFLKYFFIQEEGFSIKNLSGKEKMEGTFFVIKEILMKHSSAGIHAYIFDDAMWMDDDSAEFIKYILRESDISPSIFMFLFREESKTTKKIDSIEIDKITVKLNNFQETNAKKFVEHFFKKSVSDELVSVLWQKSEGNPLFLEQLSLHLVDNNMVVSSGDVLVLKNADYEIPSNIDRLIVSRLDALSAVTRDGIQKASVIGKEFEVILLKHLLKDKNLNTVLLEGENNKIISLLSNQTAFFRHILLHEIAYKMQFENTLIRLHRKIALLYEQIFSENLLPYYETLYHHYKKSRNIKKSLFYLKKTIEKDIKAYSNENALILIDELLKMKIPNETRIEYSIKKGEILSHISKYESAMELYGRLTKDFKLSIMHSGTVHKGIGEALWAMGKYEDSLKEYDIAEKYYKKAEDPFGVSDIHEKKGIVFYNKGEYAKATEEFENALRYSKKDLIKTTSILSNLGLVLYRQGEYDKAMNFYSRSLKNAQSNGNLNDQALFLLRIGLIHFEKQDYKKALECYFNSLEMNSKIGNRRNEGVTLGNIGTVYNDMGETKKALEYLLKALKIDREINNLDNESIVLGNIANIYAVKGDYKMSLKYYMEALEVDRQIGSRWSEAIDLGNIGQMFKLQKNYSMSDKHFKMCIGIIKDMNARYPLAHFLLQRAQLQSDMKNFSLALKLAEESMSIAKEIKKEKTIQNAVNLIKKIKKSIKRANEN</sequence>
<evidence type="ECO:0000256" key="2">
    <source>
        <dbReference type="ARBA" id="ARBA00022840"/>
    </source>
</evidence>
<keyword evidence="2" id="KW-0067">ATP-binding</keyword>
<feature type="domain" description="Guanylate cyclase" evidence="5">
    <location>
        <begin position="26"/>
        <end position="155"/>
    </location>
</feature>
<evidence type="ECO:0000313" key="7">
    <source>
        <dbReference type="Proteomes" id="UP000264062"/>
    </source>
</evidence>
<dbReference type="Pfam" id="PF13191">
    <property type="entry name" value="AAA_16"/>
    <property type="match status" value="1"/>
</dbReference>
<feature type="coiled-coil region" evidence="4">
    <location>
        <begin position="1163"/>
        <end position="1216"/>
    </location>
</feature>
<dbReference type="GO" id="GO:0004016">
    <property type="term" value="F:adenylate cyclase activity"/>
    <property type="evidence" value="ECO:0007669"/>
    <property type="project" value="UniProtKB-ARBA"/>
</dbReference>
<dbReference type="SUPFAM" id="SSF52540">
    <property type="entry name" value="P-loop containing nucleoside triphosphate hydrolases"/>
    <property type="match status" value="1"/>
</dbReference>
<dbReference type="PANTHER" id="PTHR16305:SF28">
    <property type="entry name" value="GUANYLATE CYCLASE DOMAIN-CONTAINING PROTEIN"/>
    <property type="match status" value="1"/>
</dbReference>
<evidence type="ECO:0000256" key="3">
    <source>
        <dbReference type="PROSITE-ProRule" id="PRU00339"/>
    </source>
</evidence>
<evidence type="ECO:0000256" key="1">
    <source>
        <dbReference type="ARBA" id="ARBA00022741"/>
    </source>
</evidence>
<dbReference type="SUPFAM" id="SSF55073">
    <property type="entry name" value="Nucleotide cyclase"/>
    <property type="match status" value="2"/>
</dbReference>
<dbReference type="InterPro" id="IPR026000">
    <property type="entry name" value="Apc5_dom"/>
</dbReference>
<dbReference type="Gene3D" id="3.30.70.1230">
    <property type="entry name" value="Nucleotide cyclase"/>
    <property type="match status" value="2"/>
</dbReference>
<dbReference type="Pfam" id="PF13424">
    <property type="entry name" value="TPR_12"/>
    <property type="match status" value="3"/>
</dbReference>
<protein>
    <recommendedName>
        <fullName evidence="5">Guanylate cyclase domain-containing protein</fullName>
    </recommendedName>
</protein>
<keyword evidence="3" id="KW-0802">TPR repeat</keyword>